<reference evidence="2" key="1">
    <citation type="submission" date="2023-06" db="EMBL/GenBank/DDBJ databases">
        <title>Genome-scale phylogeny and comparative genomics of the fungal order Sordariales.</title>
        <authorList>
            <consortium name="Lawrence Berkeley National Laboratory"/>
            <person name="Hensen N."/>
            <person name="Bonometti L."/>
            <person name="Westerberg I."/>
            <person name="Brannstrom I.O."/>
            <person name="Guillou S."/>
            <person name="Cros-Aarteil S."/>
            <person name="Calhoun S."/>
            <person name="Haridas S."/>
            <person name="Kuo A."/>
            <person name="Mondo S."/>
            <person name="Pangilinan J."/>
            <person name="Riley R."/>
            <person name="Labutti K."/>
            <person name="Andreopoulos B."/>
            <person name="Lipzen A."/>
            <person name="Chen C."/>
            <person name="Yanf M."/>
            <person name="Daum C."/>
            <person name="Ng V."/>
            <person name="Clum A."/>
            <person name="Steindorff A."/>
            <person name="Ohm R."/>
            <person name="Martin F."/>
            <person name="Silar P."/>
            <person name="Natvig D."/>
            <person name="Lalanne C."/>
            <person name="Gautier V."/>
            <person name="Ament-Velasquez S.L."/>
            <person name="Kruys A."/>
            <person name="Hutchinson M.I."/>
            <person name="Powell A.J."/>
            <person name="Barry K."/>
            <person name="Miller A.N."/>
            <person name="Grigoriev I.V."/>
            <person name="Debuchy R."/>
            <person name="Gladieux P."/>
            <person name="Thoren M.H."/>
            <person name="Johannesson H."/>
        </authorList>
    </citation>
    <scope>NUCLEOTIDE SEQUENCE</scope>
    <source>
        <strain evidence="2">CBS 606.72</strain>
    </source>
</reference>
<feature type="chain" id="PRO_5041281638" evidence="1">
    <location>
        <begin position="24"/>
        <end position="124"/>
    </location>
</feature>
<protein>
    <submittedName>
        <fullName evidence="2">Uncharacterized protein</fullName>
    </submittedName>
</protein>
<keyword evidence="1" id="KW-0732">Signal</keyword>
<sequence length="124" mass="13039">MVKISSRITALATFALLTSTSLCTTTTPGGITIASQTPTTPASTTCPPTTSSRYVYRPQDTCFTCSCGTPTSRPPCTTPTPVTNTVTTSLPYISDCIVYHGCQTSCNCPMSFCTWETKATPSSA</sequence>
<dbReference type="EMBL" id="JAULSU010000004">
    <property type="protein sequence ID" value="KAK0619994.1"/>
    <property type="molecule type" value="Genomic_DNA"/>
</dbReference>
<name>A0AA39WR05_9PEZI</name>
<evidence type="ECO:0000313" key="3">
    <source>
        <dbReference type="Proteomes" id="UP001175000"/>
    </source>
</evidence>
<feature type="signal peptide" evidence="1">
    <location>
        <begin position="1"/>
        <end position="23"/>
    </location>
</feature>
<dbReference type="Proteomes" id="UP001175000">
    <property type="component" value="Unassembled WGS sequence"/>
</dbReference>
<gene>
    <name evidence="2" type="ORF">B0T14DRAFT_520393</name>
</gene>
<dbReference type="AlphaFoldDB" id="A0AA39WR05"/>
<comment type="caution">
    <text evidence="2">The sequence shown here is derived from an EMBL/GenBank/DDBJ whole genome shotgun (WGS) entry which is preliminary data.</text>
</comment>
<evidence type="ECO:0000256" key="1">
    <source>
        <dbReference type="SAM" id="SignalP"/>
    </source>
</evidence>
<evidence type="ECO:0000313" key="2">
    <source>
        <dbReference type="EMBL" id="KAK0619994.1"/>
    </source>
</evidence>
<accession>A0AA39WR05</accession>
<proteinExistence type="predicted"/>
<organism evidence="2 3">
    <name type="scientific">Immersiella caudata</name>
    <dbReference type="NCBI Taxonomy" id="314043"/>
    <lineage>
        <taxon>Eukaryota</taxon>
        <taxon>Fungi</taxon>
        <taxon>Dikarya</taxon>
        <taxon>Ascomycota</taxon>
        <taxon>Pezizomycotina</taxon>
        <taxon>Sordariomycetes</taxon>
        <taxon>Sordariomycetidae</taxon>
        <taxon>Sordariales</taxon>
        <taxon>Lasiosphaeriaceae</taxon>
        <taxon>Immersiella</taxon>
    </lineage>
</organism>
<keyword evidence="3" id="KW-1185">Reference proteome</keyword>